<evidence type="ECO:0000313" key="2">
    <source>
        <dbReference type="Proteomes" id="UP000235965"/>
    </source>
</evidence>
<proteinExistence type="predicted"/>
<accession>A0A2J7PJG5</accession>
<comment type="caution">
    <text evidence="1">The sequence shown here is derived from an EMBL/GenBank/DDBJ whole genome shotgun (WGS) entry which is preliminary data.</text>
</comment>
<sequence length="51" mass="6073">MPPEYLPWQAYFYHPTGRQDIRCSRRLAQHIGIGHDSIHELVEEEGFEFSQ</sequence>
<organism evidence="1 2">
    <name type="scientific">Cryptotermes secundus</name>
    <dbReference type="NCBI Taxonomy" id="105785"/>
    <lineage>
        <taxon>Eukaryota</taxon>
        <taxon>Metazoa</taxon>
        <taxon>Ecdysozoa</taxon>
        <taxon>Arthropoda</taxon>
        <taxon>Hexapoda</taxon>
        <taxon>Insecta</taxon>
        <taxon>Pterygota</taxon>
        <taxon>Neoptera</taxon>
        <taxon>Polyneoptera</taxon>
        <taxon>Dictyoptera</taxon>
        <taxon>Blattodea</taxon>
        <taxon>Blattoidea</taxon>
        <taxon>Termitoidae</taxon>
        <taxon>Kalotermitidae</taxon>
        <taxon>Cryptotermitinae</taxon>
        <taxon>Cryptotermes</taxon>
    </lineage>
</organism>
<dbReference type="Proteomes" id="UP000235965">
    <property type="component" value="Unassembled WGS sequence"/>
</dbReference>
<protein>
    <submittedName>
        <fullName evidence="1">Uncharacterized protein</fullName>
    </submittedName>
</protein>
<gene>
    <name evidence="1" type="ORF">B7P43_G07799</name>
</gene>
<keyword evidence="2" id="KW-1185">Reference proteome</keyword>
<dbReference type="InParanoid" id="A0A2J7PJG5"/>
<reference evidence="1 2" key="1">
    <citation type="submission" date="2017-12" db="EMBL/GenBank/DDBJ databases">
        <title>Hemimetabolous genomes reveal molecular basis of termite eusociality.</title>
        <authorList>
            <person name="Harrison M.C."/>
            <person name="Jongepier E."/>
            <person name="Robertson H.M."/>
            <person name="Arning N."/>
            <person name="Bitard-Feildel T."/>
            <person name="Chao H."/>
            <person name="Childers C.P."/>
            <person name="Dinh H."/>
            <person name="Doddapaneni H."/>
            <person name="Dugan S."/>
            <person name="Gowin J."/>
            <person name="Greiner C."/>
            <person name="Han Y."/>
            <person name="Hu H."/>
            <person name="Hughes D.S.T."/>
            <person name="Huylmans A.-K."/>
            <person name="Kemena C."/>
            <person name="Kremer L.P.M."/>
            <person name="Lee S.L."/>
            <person name="Lopez-Ezquerra A."/>
            <person name="Mallet L."/>
            <person name="Monroy-Kuhn J.M."/>
            <person name="Moser A."/>
            <person name="Murali S.C."/>
            <person name="Muzny D.M."/>
            <person name="Otani S."/>
            <person name="Piulachs M.-D."/>
            <person name="Poelchau M."/>
            <person name="Qu J."/>
            <person name="Schaub F."/>
            <person name="Wada-Katsumata A."/>
            <person name="Worley K.C."/>
            <person name="Xie Q."/>
            <person name="Ylla G."/>
            <person name="Poulsen M."/>
            <person name="Gibbs R.A."/>
            <person name="Schal C."/>
            <person name="Richards S."/>
            <person name="Belles X."/>
            <person name="Korb J."/>
            <person name="Bornberg-Bauer E."/>
        </authorList>
    </citation>
    <scope>NUCLEOTIDE SEQUENCE [LARGE SCALE GENOMIC DNA]</scope>
    <source>
        <tissue evidence="1">Whole body</tissue>
    </source>
</reference>
<name>A0A2J7PJG5_9NEOP</name>
<evidence type="ECO:0000313" key="1">
    <source>
        <dbReference type="EMBL" id="PNF16480.1"/>
    </source>
</evidence>
<dbReference type="AlphaFoldDB" id="A0A2J7PJG5"/>
<dbReference type="EMBL" id="NEVH01024947">
    <property type="protein sequence ID" value="PNF16480.1"/>
    <property type="molecule type" value="Genomic_DNA"/>
</dbReference>